<dbReference type="Proteomes" id="UP000182347">
    <property type="component" value="Unassembled WGS sequence"/>
</dbReference>
<dbReference type="GO" id="GO:0160147">
    <property type="term" value="F:tRNA pseudouridine(38-40) synthase activity"/>
    <property type="evidence" value="ECO:0007669"/>
    <property type="project" value="UniProtKB-EC"/>
</dbReference>
<dbReference type="PIRSF" id="PIRSF001430">
    <property type="entry name" value="tRNA_psdUrid_synth"/>
    <property type="match status" value="1"/>
</dbReference>
<dbReference type="GO" id="GO:0003723">
    <property type="term" value="F:RNA binding"/>
    <property type="evidence" value="ECO:0007669"/>
    <property type="project" value="InterPro"/>
</dbReference>
<keyword evidence="3 4" id="KW-0413">Isomerase</keyword>
<feature type="domain" description="Pseudouridine synthase I TruA alpha/beta" evidence="8">
    <location>
        <begin position="167"/>
        <end position="269"/>
    </location>
</feature>
<dbReference type="InterPro" id="IPR020103">
    <property type="entry name" value="PsdUridine_synth_cat_dom_sf"/>
</dbReference>
<dbReference type="NCBIfam" id="TIGR00071">
    <property type="entry name" value="hisT_truA"/>
    <property type="match status" value="1"/>
</dbReference>
<dbReference type="SUPFAM" id="SSF55120">
    <property type="entry name" value="Pseudouridine synthase"/>
    <property type="match status" value="1"/>
</dbReference>
<dbReference type="Gene3D" id="3.30.70.660">
    <property type="entry name" value="Pseudouridine synthase I, catalytic domain, C-terminal subdomain"/>
    <property type="match status" value="1"/>
</dbReference>
<dbReference type="CDD" id="cd02570">
    <property type="entry name" value="PseudoU_synth_EcTruA"/>
    <property type="match status" value="1"/>
</dbReference>
<name>A0A1G9YYW9_9BACI</name>
<comment type="catalytic activity">
    <reaction evidence="4 7">
        <text>uridine(38/39/40) in tRNA = pseudouridine(38/39/40) in tRNA</text>
        <dbReference type="Rhea" id="RHEA:22376"/>
        <dbReference type="Rhea" id="RHEA-COMP:10085"/>
        <dbReference type="Rhea" id="RHEA-COMP:10087"/>
        <dbReference type="ChEBI" id="CHEBI:65314"/>
        <dbReference type="ChEBI" id="CHEBI:65315"/>
        <dbReference type="EC" id="5.4.99.12"/>
    </reaction>
</comment>
<evidence type="ECO:0000259" key="8">
    <source>
        <dbReference type="Pfam" id="PF01416"/>
    </source>
</evidence>
<evidence type="ECO:0000256" key="4">
    <source>
        <dbReference type="HAMAP-Rule" id="MF_00171"/>
    </source>
</evidence>
<dbReference type="GO" id="GO:0031119">
    <property type="term" value="P:tRNA pseudouridine synthesis"/>
    <property type="evidence" value="ECO:0007669"/>
    <property type="project" value="UniProtKB-UniRule"/>
</dbReference>
<feature type="domain" description="Pseudouridine synthase I TruA alpha/beta" evidence="8">
    <location>
        <begin position="31"/>
        <end position="128"/>
    </location>
</feature>
<dbReference type="InterPro" id="IPR020095">
    <property type="entry name" value="PsdUridine_synth_TruA_C"/>
</dbReference>
<dbReference type="AlphaFoldDB" id="A0A1G9YYW9"/>
<evidence type="ECO:0000256" key="1">
    <source>
        <dbReference type="ARBA" id="ARBA00009375"/>
    </source>
</evidence>
<sequence>MRCLLLWLFYYLSYVTRKWVYKTVGRIKCIISYDGTGFSGYQIQPNGRTVQEEIEKALTKVHKGDFVRVVASGRTDAGVHAKGQVIHFDSDIKMPEINWKKALNALLPDDVQVIKAAKVNDTFHSRYDVKEKEYRYFVLNAEDNDVFQRHFCWRKSGEIDIEAIQKACAMLEGRHDFSSFCSAKTDLQGDKIRSIYHASCHREGEMIVFSFKGSGFLYNMVRILVGTLLEIGKGKRTPASIPEIIAAEDRIAAGETAPPQGLFLWNVTYLETDKNPLQNNGS</sequence>
<dbReference type="Gene3D" id="3.30.70.580">
    <property type="entry name" value="Pseudouridine synthase I, catalytic domain, N-terminal subdomain"/>
    <property type="match status" value="1"/>
</dbReference>
<dbReference type="PANTHER" id="PTHR11142:SF0">
    <property type="entry name" value="TRNA PSEUDOURIDINE SYNTHASE-LIKE 1"/>
    <property type="match status" value="1"/>
</dbReference>
<feature type="binding site" evidence="4 6">
    <location>
        <position position="134"/>
    </location>
    <ligand>
        <name>substrate</name>
    </ligand>
</feature>
<evidence type="ECO:0000256" key="6">
    <source>
        <dbReference type="PIRSR" id="PIRSR001430-2"/>
    </source>
</evidence>
<comment type="caution">
    <text evidence="4">Lacks conserved residue(s) required for the propagation of feature annotation.</text>
</comment>
<proteinExistence type="inferred from homology"/>
<dbReference type="Pfam" id="PF01416">
    <property type="entry name" value="PseudoU_synth_1"/>
    <property type="match status" value="2"/>
</dbReference>
<evidence type="ECO:0000256" key="3">
    <source>
        <dbReference type="ARBA" id="ARBA00023235"/>
    </source>
</evidence>
<dbReference type="STRING" id="482461.SAMN05216244_0136"/>
<dbReference type="PANTHER" id="PTHR11142">
    <property type="entry name" value="PSEUDOURIDYLATE SYNTHASE"/>
    <property type="match status" value="1"/>
</dbReference>
<reference evidence="10" key="1">
    <citation type="submission" date="2016-10" db="EMBL/GenBank/DDBJ databases">
        <authorList>
            <person name="Varghese N."/>
            <person name="Submissions S."/>
        </authorList>
    </citation>
    <scope>NUCLEOTIDE SEQUENCE [LARGE SCALE GENOMIC DNA]</scope>
    <source>
        <strain evidence="10">CGMCC 1.6199</strain>
    </source>
</reference>
<dbReference type="EMBL" id="FNHF01000011">
    <property type="protein sequence ID" value="SDN14369.1"/>
    <property type="molecule type" value="Genomic_DNA"/>
</dbReference>
<organism evidence="9 10">
    <name type="scientific">Sediminibacillus halophilus</name>
    <dbReference type="NCBI Taxonomy" id="482461"/>
    <lineage>
        <taxon>Bacteria</taxon>
        <taxon>Bacillati</taxon>
        <taxon>Bacillota</taxon>
        <taxon>Bacilli</taxon>
        <taxon>Bacillales</taxon>
        <taxon>Bacillaceae</taxon>
        <taxon>Sediminibacillus</taxon>
    </lineage>
</organism>
<dbReference type="InterPro" id="IPR020094">
    <property type="entry name" value="TruA/RsuA/RluB/E/F_N"/>
</dbReference>
<accession>A0A1G9YYW9</accession>
<protein>
    <recommendedName>
        <fullName evidence="4">tRNA pseudouridine synthase A</fullName>
        <ecNumber evidence="4">5.4.99.12</ecNumber>
    </recommendedName>
    <alternativeName>
        <fullName evidence="4">tRNA pseudouridine(38-40) synthase</fullName>
    </alternativeName>
    <alternativeName>
        <fullName evidence="4">tRNA pseudouridylate synthase I</fullName>
    </alternativeName>
    <alternativeName>
        <fullName evidence="4">tRNA-uridine isomerase I</fullName>
    </alternativeName>
</protein>
<comment type="subunit">
    <text evidence="4">Homodimer.</text>
</comment>
<keyword evidence="10" id="KW-1185">Reference proteome</keyword>
<evidence type="ECO:0000313" key="9">
    <source>
        <dbReference type="EMBL" id="SDN14369.1"/>
    </source>
</evidence>
<dbReference type="InterPro" id="IPR020097">
    <property type="entry name" value="PsdUridine_synth_TruA_a/b_dom"/>
</dbReference>
<evidence type="ECO:0000256" key="5">
    <source>
        <dbReference type="PIRSR" id="PIRSR001430-1"/>
    </source>
</evidence>
<evidence type="ECO:0000313" key="10">
    <source>
        <dbReference type="Proteomes" id="UP000182347"/>
    </source>
</evidence>
<feature type="active site" description="Nucleophile" evidence="4 5">
    <location>
        <position position="76"/>
    </location>
</feature>
<evidence type="ECO:0000256" key="7">
    <source>
        <dbReference type="RuleBase" id="RU003792"/>
    </source>
</evidence>
<dbReference type="HAMAP" id="MF_00171">
    <property type="entry name" value="TruA"/>
    <property type="match status" value="1"/>
</dbReference>
<dbReference type="FunFam" id="3.30.70.580:FF:000001">
    <property type="entry name" value="tRNA pseudouridine synthase A"/>
    <property type="match status" value="1"/>
</dbReference>
<gene>
    <name evidence="4" type="primary">truA</name>
    <name evidence="9" type="ORF">SAMN05216244_0136</name>
</gene>
<comment type="function">
    <text evidence="4">Formation of pseudouridine at positions 38, 39 and 40 in the anticodon stem and loop of transfer RNAs.</text>
</comment>
<dbReference type="InterPro" id="IPR001406">
    <property type="entry name" value="PsdUridine_synth_TruA"/>
</dbReference>
<comment type="similarity">
    <text evidence="1 4 7">Belongs to the tRNA pseudouridine synthase TruA family.</text>
</comment>
<keyword evidence="2 4" id="KW-0819">tRNA processing</keyword>
<evidence type="ECO:0000256" key="2">
    <source>
        <dbReference type="ARBA" id="ARBA00022694"/>
    </source>
</evidence>
<dbReference type="EC" id="5.4.99.12" evidence="4"/>